<organism evidence="3 4">
    <name type="scientific">Bacteroides xylanisolvens</name>
    <dbReference type="NCBI Taxonomy" id="371601"/>
    <lineage>
        <taxon>Bacteria</taxon>
        <taxon>Pseudomonadati</taxon>
        <taxon>Bacteroidota</taxon>
        <taxon>Bacteroidia</taxon>
        <taxon>Bacteroidales</taxon>
        <taxon>Bacteroidaceae</taxon>
        <taxon>Bacteroides</taxon>
    </lineage>
</organism>
<dbReference type="GeneID" id="69483275"/>
<name>A0A412VD28_9BACE</name>
<accession>A0A412VD28</accession>
<evidence type="ECO:0000313" key="4">
    <source>
        <dbReference type="Proteomes" id="UP000283369"/>
    </source>
</evidence>
<feature type="chain" id="PRO_5019106776" description="Lipocalin-like domain-containing protein" evidence="1">
    <location>
        <begin position="24"/>
        <end position="119"/>
    </location>
</feature>
<dbReference type="Proteomes" id="UP000283369">
    <property type="component" value="Unassembled WGS sequence"/>
</dbReference>
<feature type="domain" description="Lipocalin-like" evidence="2">
    <location>
        <begin position="30"/>
        <end position="106"/>
    </location>
</feature>
<dbReference type="EMBL" id="QRYV01000125">
    <property type="protein sequence ID" value="RGV03053.1"/>
    <property type="molecule type" value="Genomic_DNA"/>
</dbReference>
<evidence type="ECO:0000256" key="1">
    <source>
        <dbReference type="SAM" id="SignalP"/>
    </source>
</evidence>
<protein>
    <recommendedName>
        <fullName evidence="2">Lipocalin-like domain-containing protein</fullName>
    </recommendedName>
</protein>
<evidence type="ECO:0000259" key="2">
    <source>
        <dbReference type="Pfam" id="PF13648"/>
    </source>
</evidence>
<feature type="signal peptide" evidence="1">
    <location>
        <begin position="1"/>
        <end position="23"/>
    </location>
</feature>
<dbReference type="InterPro" id="IPR024311">
    <property type="entry name" value="Lipocalin-like"/>
</dbReference>
<dbReference type="AlphaFoldDB" id="A0A412VD28"/>
<dbReference type="Pfam" id="PF13648">
    <property type="entry name" value="Lipocalin_4"/>
    <property type="match status" value="1"/>
</dbReference>
<comment type="caution">
    <text evidence="3">The sequence shown here is derived from an EMBL/GenBank/DDBJ whole genome shotgun (WGS) entry which is preliminary data.</text>
</comment>
<gene>
    <name evidence="3" type="ORF">DWW25_25725</name>
</gene>
<proteinExistence type="predicted"/>
<dbReference type="PROSITE" id="PS51257">
    <property type="entry name" value="PROKAR_LIPOPROTEIN"/>
    <property type="match status" value="1"/>
</dbReference>
<evidence type="ECO:0000313" key="3">
    <source>
        <dbReference type="EMBL" id="RGV03053.1"/>
    </source>
</evidence>
<reference evidence="3 4" key="1">
    <citation type="submission" date="2018-08" db="EMBL/GenBank/DDBJ databases">
        <title>A genome reference for cultivated species of the human gut microbiota.</title>
        <authorList>
            <person name="Zou Y."/>
            <person name="Xue W."/>
            <person name="Luo G."/>
        </authorList>
    </citation>
    <scope>NUCLEOTIDE SEQUENCE [LARGE SCALE GENOMIC DNA]</scope>
    <source>
        <strain evidence="3 4">AF14-7</strain>
    </source>
</reference>
<keyword evidence="1" id="KW-0732">Signal</keyword>
<dbReference type="RefSeq" id="WP_049701763.1">
    <property type="nucleotide sequence ID" value="NZ_CP072216.1"/>
</dbReference>
<sequence>MKTFRLFATLLVIALCAGFTSCSDDDEDENPLVGVWSYTWGGGNKEIVTFKSDGKGTWESYDVYDDESNTESFSYTFDGSTKLVLDWGDDDPETYTVEISDNSLKLIEEGGHTETFIKQ</sequence>